<dbReference type="Proteomes" id="UP000521872">
    <property type="component" value="Unassembled WGS sequence"/>
</dbReference>
<comment type="caution">
    <text evidence="2">The sequence shown here is derived from an EMBL/GenBank/DDBJ whole genome shotgun (WGS) entry which is preliminary data.</text>
</comment>
<evidence type="ECO:0000313" key="2">
    <source>
        <dbReference type="EMBL" id="KAF4609455.1"/>
    </source>
</evidence>
<accession>A0A8H4QEG0</accession>
<dbReference type="EMBL" id="JAACJL010000062">
    <property type="protein sequence ID" value="KAF4609455.1"/>
    <property type="molecule type" value="Genomic_DNA"/>
</dbReference>
<evidence type="ECO:0000313" key="3">
    <source>
        <dbReference type="Proteomes" id="UP000521872"/>
    </source>
</evidence>
<gene>
    <name evidence="2" type="ORF">D9613_012945</name>
</gene>
<feature type="region of interest" description="Disordered" evidence="1">
    <location>
        <begin position="157"/>
        <end position="179"/>
    </location>
</feature>
<reference evidence="2 3" key="1">
    <citation type="submission" date="2019-12" db="EMBL/GenBank/DDBJ databases">
        <authorList>
            <person name="Floudas D."/>
            <person name="Bentzer J."/>
            <person name="Ahren D."/>
            <person name="Johansson T."/>
            <person name="Persson P."/>
            <person name="Tunlid A."/>
        </authorList>
    </citation>
    <scope>NUCLEOTIDE SEQUENCE [LARGE SCALE GENOMIC DNA]</scope>
    <source>
        <strain evidence="2 3">CBS 102.39</strain>
    </source>
</reference>
<evidence type="ECO:0000256" key="1">
    <source>
        <dbReference type="SAM" id="MobiDB-lite"/>
    </source>
</evidence>
<dbReference type="AlphaFoldDB" id="A0A8H4QEG0"/>
<proteinExistence type="predicted"/>
<keyword evidence="3" id="KW-1185">Reference proteome</keyword>
<sequence>MVYSVVLSLGGSCDGVSRTAIDKAIAAGERRLDSAGGVVVESGKVAVDLAVDLAVDGGEVAVDAAVEVVDAAVGGGEVAGVFLEQRWESKSCKSAGGLVLCSRAGAAGPERWLSLAKNLAAPSEAPAPPPPSSRVAQRLRLPIVEFHQFLDVSYKDRSENLPERKPHGLPMALEGTLLQ</sequence>
<protein>
    <submittedName>
        <fullName evidence="2">Uncharacterized protein</fullName>
    </submittedName>
</protein>
<name>A0A8H4QEG0_9AGAR</name>
<feature type="compositionally biased region" description="Basic and acidic residues" evidence="1">
    <location>
        <begin position="157"/>
        <end position="166"/>
    </location>
</feature>
<organism evidence="2 3">
    <name type="scientific">Agrocybe pediades</name>
    <dbReference type="NCBI Taxonomy" id="84607"/>
    <lineage>
        <taxon>Eukaryota</taxon>
        <taxon>Fungi</taxon>
        <taxon>Dikarya</taxon>
        <taxon>Basidiomycota</taxon>
        <taxon>Agaricomycotina</taxon>
        <taxon>Agaricomycetes</taxon>
        <taxon>Agaricomycetidae</taxon>
        <taxon>Agaricales</taxon>
        <taxon>Agaricineae</taxon>
        <taxon>Strophariaceae</taxon>
        <taxon>Agrocybe</taxon>
    </lineage>
</organism>